<dbReference type="Proteomes" id="UP001148018">
    <property type="component" value="Unassembled WGS sequence"/>
</dbReference>
<reference evidence="1" key="1">
    <citation type="submission" date="2022-07" db="EMBL/GenBank/DDBJ databases">
        <title>Chromosome-level genome of Muraenolepis orangiensis.</title>
        <authorList>
            <person name="Kim J."/>
        </authorList>
    </citation>
    <scope>NUCLEOTIDE SEQUENCE</scope>
    <source>
        <strain evidence="1">KU_S4_2022</strain>
        <tissue evidence="1">Muscle</tissue>
    </source>
</reference>
<keyword evidence="2" id="KW-1185">Reference proteome</keyword>
<organism evidence="1 2">
    <name type="scientific">Muraenolepis orangiensis</name>
    <name type="common">Patagonian moray cod</name>
    <dbReference type="NCBI Taxonomy" id="630683"/>
    <lineage>
        <taxon>Eukaryota</taxon>
        <taxon>Metazoa</taxon>
        <taxon>Chordata</taxon>
        <taxon>Craniata</taxon>
        <taxon>Vertebrata</taxon>
        <taxon>Euteleostomi</taxon>
        <taxon>Actinopterygii</taxon>
        <taxon>Neopterygii</taxon>
        <taxon>Teleostei</taxon>
        <taxon>Neoteleostei</taxon>
        <taxon>Acanthomorphata</taxon>
        <taxon>Zeiogadaria</taxon>
        <taxon>Gadariae</taxon>
        <taxon>Gadiformes</taxon>
        <taxon>Muraenolepidoidei</taxon>
        <taxon>Muraenolepididae</taxon>
        <taxon>Muraenolepis</taxon>
    </lineage>
</organism>
<sequence>EPGYRRAARLSERSGSGGGVATARYLHLIGGERERDVGSLHQWDGGGETASSYRWRRRGAWLLSPSRAEGERGPR</sequence>
<evidence type="ECO:0000313" key="2">
    <source>
        <dbReference type="Proteomes" id="UP001148018"/>
    </source>
</evidence>
<dbReference type="AlphaFoldDB" id="A0A9Q0DM34"/>
<name>A0A9Q0DM34_9TELE</name>
<protein>
    <submittedName>
        <fullName evidence="1">Uncharacterized protein</fullName>
    </submittedName>
</protein>
<comment type="caution">
    <text evidence="1">The sequence shown here is derived from an EMBL/GenBank/DDBJ whole genome shotgun (WGS) entry which is preliminary data.</text>
</comment>
<evidence type="ECO:0000313" key="1">
    <source>
        <dbReference type="EMBL" id="KAJ3589067.1"/>
    </source>
</evidence>
<gene>
    <name evidence="1" type="ORF">NHX12_009915</name>
</gene>
<feature type="non-terminal residue" evidence="1">
    <location>
        <position position="1"/>
    </location>
</feature>
<dbReference type="EMBL" id="JANIIK010000115">
    <property type="protein sequence ID" value="KAJ3589067.1"/>
    <property type="molecule type" value="Genomic_DNA"/>
</dbReference>
<proteinExistence type="predicted"/>
<accession>A0A9Q0DM34</accession>